<dbReference type="GO" id="GO:0003677">
    <property type="term" value="F:DNA binding"/>
    <property type="evidence" value="ECO:0007669"/>
    <property type="project" value="UniProtKB-KW"/>
</dbReference>
<dbReference type="SMART" id="SM00346">
    <property type="entry name" value="HTH_ICLR"/>
    <property type="match status" value="1"/>
</dbReference>
<proteinExistence type="predicted"/>
<accession>A0A2T0T809</accession>
<evidence type="ECO:0000259" key="3">
    <source>
        <dbReference type="PROSITE" id="PS51077"/>
    </source>
</evidence>
<evidence type="ECO:0000256" key="1">
    <source>
        <dbReference type="ARBA" id="ARBA00023015"/>
    </source>
</evidence>
<protein>
    <submittedName>
        <fullName evidence="4">DNA-binding IclR family transcriptional regulator</fullName>
    </submittedName>
</protein>
<dbReference type="InterPro" id="IPR050707">
    <property type="entry name" value="HTH_MetabolicPath_Reg"/>
</dbReference>
<reference evidence="4 5" key="1">
    <citation type="submission" date="2018-03" db="EMBL/GenBank/DDBJ databases">
        <title>Genomic Encyclopedia of Archaeal and Bacterial Type Strains, Phase II (KMG-II): from individual species to whole genera.</title>
        <authorList>
            <person name="Goeker M."/>
        </authorList>
    </citation>
    <scope>NUCLEOTIDE SEQUENCE [LARGE SCALE GENOMIC DNA]</scope>
    <source>
        <strain evidence="4 5">DSM 44720</strain>
    </source>
</reference>
<dbReference type="EMBL" id="PVTF01000005">
    <property type="protein sequence ID" value="PRY41799.1"/>
    <property type="molecule type" value="Genomic_DNA"/>
</dbReference>
<sequence>MTMSIEADKGRIGDLAQDGYPKLSMLGKALAILCMFEPTGSTLSLTELARRARLSKPTAHRLIGELVQWGLLERHGRELRLGRRLSVLGSRVPTHRVLCDVAAPLLARLHDTTGGRAYLSVRDGETAVHLARHSKARPGHFAGVNPDRIAANAAAKAIKAFERPGYPLRAVPRPDDGSHLNRIRSLGHSSVEYDTPAERIVGVSCPVLVPGVGVVAAMSVVGPASSCPVGIVVPAVRGAATALARTLGETGEFGYMR</sequence>
<dbReference type="SUPFAM" id="SSF46785">
    <property type="entry name" value="Winged helix' DNA-binding domain"/>
    <property type="match status" value="1"/>
</dbReference>
<dbReference type="Proteomes" id="UP000239494">
    <property type="component" value="Unassembled WGS sequence"/>
</dbReference>
<name>A0A2T0T809_9PSEU</name>
<gene>
    <name evidence="4" type="ORF">CLV43_105558</name>
</gene>
<dbReference type="Gene3D" id="1.10.10.10">
    <property type="entry name" value="Winged helix-like DNA-binding domain superfamily/Winged helix DNA-binding domain"/>
    <property type="match status" value="1"/>
</dbReference>
<dbReference type="PANTHER" id="PTHR30136:SF35">
    <property type="entry name" value="HTH-TYPE TRANSCRIPTIONAL REGULATOR RV1719"/>
    <property type="match status" value="1"/>
</dbReference>
<dbReference type="InterPro" id="IPR036388">
    <property type="entry name" value="WH-like_DNA-bd_sf"/>
</dbReference>
<dbReference type="RefSeq" id="WP_106188774.1">
    <property type="nucleotide sequence ID" value="NZ_PVTF01000005.1"/>
</dbReference>
<dbReference type="InterPro" id="IPR036390">
    <property type="entry name" value="WH_DNA-bd_sf"/>
</dbReference>
<evidence type="ECO:0000256" key="2">
    <source>
        <dbReference type="ARBA" id="ARBA00023163"/>
    </source>
</evidence>
<dbReference type="Gene3D" id="3.30.450.40">
    <property type="match status" value="1"/>
</dbReference>
<dbReference type="GO" id="GO:0003700">
    <property type="term" value="F:DNA-binding transcription factor activity"/>
    <property type="evidence" value="ECO:0007669"/>
    <property type="project" value="TreeGrafter"/>
</dbReference>
<keyword evidence="1" id="KW-0805">Transcription regulation</keyword>
<dbReference type="PROSITE" id="PS51077">
    <property type="entry name" value="HTH_ICLR"/>
    <property type="match status" value="1"/>
</dbReference>
<dbReference type="SUPFAM" id="SSF55781">
    <property type="entry name" value="GAF domain-like"/>
    <property type="match status" value="1"/>
</dbReference>
<dbReference type="InterPro" id="IPR005471">
    <property type="entry name" value="Tscrpt_reg_IclR_N"/>
</dbReference>
<keyword evidence="5" id="KW-1185">Reference proteome</keyword>
<dbReference type="InterPro" id="IPR029016">
    <property type="entry name" value="GAF-like_dom_sf"/>
</dbReference>
<comment type="caution">
    <text evidence="4">The sequence shown here is derived from an EMBL/GenBank/DDBJ whole genome shotgun (WGS) entry which is preliminary data.</text>
</comment>
<evidence type="ECO:0000313" key="5">
    <source>
        <dbReference type="Proteomes" id="UP000239494"/>
    </source>
</evidence>
<dbReference type="AlphaFoldDB" id="A0A2T0T809"/>
<dbReference type="Pfam" id="PF09339">
    <property type="entry name" value="HTH_IclR"/>
    <property type="match status" value="1"/>
</dbReference>
<dbReference type="PANTHER" id="PTHR30136">
    <property type="entry name" value="HELIX-TURN-HELIX TRANSCRIPTIONAL REGULATOR, ICLR FAMILY"/>
    <property type="match status" value="1"/>
</dbReference>
<dbReference type="OrthoDB" id="9807558at2"/>
<keyword evidence="2" id="KW-0804">Transcription</keyword>
<evidence type="ECO:0000313" key="4">
    <source>
        <dbReference type="EMBL" id="PRY41799.1"/>
    </source>
</evidence>
<dbReference type="GO" id="GO:0045892">
    <property type="term" value="P:negative regulation of DNA-templated transcription"/>
    <property type="evidence" value="ECO:0007669"/>
    <property type="project" value="TreeGrafter"/>
</dbReference>
<keyword evidence="4" id="KW-0238">DNA-binding</keyword>
<organism evidence="4 5">
    <name type="scientific">Umezawaea tangerina</name>
    <dbReference type="NCBI Taxonomy" id="84725"/>
    <lineage>
        <taxon>Bacteria</taxon>
        <taxon>Bacillati</taxon>
        <taxon>Actinomycetota</taxon>
        <taxon>Actinomycetes</taxon>
        <taxon>Pseudonocardiales</taxon>
        <taxon>Pseudonocardiaceae</taxon>
        <taxon>Umezawaea</taxon>
    </lineage>
</organism>
<feature type="domain" description="HTH iclR-type" evidence="3">
    <location>
        <begin position="23"/>
        <end position="83"/>
    </location>
</feature>